<feature type="non-terminal residue" evidence="2">
    <location>
        <position position="1"/>
    </location>
</feature>
<gene>
    <name evidence="2" type="ORF">GPM918_LOCUS23045</name>
    <name evidence="3" type="ORF">SRO942_LOCUS23044</name>
</gene>
<dbReference type="AlphaFoldDB" id="A0A814VEA7"/>
<proteinExistence type="predicted"/>
<dbReference type="EMBL" id="CAJNOQ010008084">
    <property type="protein sequence ID" value="CAF1187852.1"/>
    <property type="molecule type" value="Genomic_DNA"/>
</dbReference>
<evidence type="ECO:0000313" key="2">
    <source>
        <dbReference type="EMBL" id="CAF1187852.1"/>
    </source>
</evidence>
<sequence>VVNRSSTKSVRHGKKTLEEVISAFSFLVDAPVLRKQRGKKKQQDVSVMSSSDDDDD</sequence>
<comment type="caution">
    <text evidence="2">The sequence shown here is derived from an EMBL/GenBank/DDBJ whole genome shotgun (WGS) entry which is preliminary data.</text>
</comment>
<dbReference type="Proteomes" id="UP000663829">
    <property type="component" value="Unassembled WGS sequence"/>
</dbReference>
<keyword evidence="4" id="KW-1185">Reference proteome</keyword>
<name>A0A814VEA7_9BILA</name>
<protein>
    <submittedName>
        <fullName evidence="2">Uncharacterized protein</fullName>
    </submittedName>
</protein>
<evidence type="ECO:0000313" key="4">
    <source>
        <dbReference type="Proteomes" id="UP000663829"/>
    </source>
</evidence>
<dbReference type="EMBL" id="CAJOBC010008086">
    <property type="protein sequence ID" value="CAF3952068.1"/>
    <property type="molecule type" value="Genomic_DNA"/>
</dbReference>
<dbReference type="Proteomes" id="UP000681722">
    <property type="component" value="Unassembled WGS sequence"/>
</dbReference>
<evidence type="ECO:0000313" key="3">
    <source>
        <dbReference type="EMBL" id="CAF3952068.1"/>
    </source>
</evidence>
<organism evidence="2 4">
    <name type="scientific">Didymodactylos carnosus</name>
    <dbReference type="NCBI Taxonomy" id="1234261"/>
    <lineage>
        <taxon>Eukaryota</taxon>
        <taxon>Metazoa</taxon>
        <taxon>Spiralia</taxon>
        <taxon>Gnathifera</taxon>
        <taxon>Rotifera</taxon>
        <taxon>Eurotatoria</taxon>
        <taxon>Bdelloidea</taxon>
        <taxon>Philodinida</taxon>
        <taxon>Philodinidae</taxon>
        <taxon>Didymodactylos</taxon>
    </lineage>
</organism>
<reference evidence="2" key="1">
    <citation type="submission" date="2021-02" db="EMBL/GenBank/DDBJ databases">
        <authorList>
            <person name="Nowell W R."/>
        </authorList>
    </citation>
    <scope>NUCLEOTIDE SEQUENCE</scope>
</reference>
<feature type="region of interest" description="Disordered" evidence="1">
    <location>
        <begin position="35"/>
        <end position="56"/>
    </location>
</feature>
<accession>A0A814VEA7</accession>
<evidence type="ECO:0000256" key="1">
    <source>
        <dbReference type="SAM" id="MobiDB-lite"/>
    </source>
</evidence>